<organism evidence="1 2">
    <name type="scientific">Ectopseudomonas mendocina</name>
    <name type="common">Pseudomonas mendocina</name>
    <dbReference type="NCBI Taxonomy" id="300"/>
    <lineage>
        <taxon>Bacteria</taxon>
        <taxon>Pseudomonadati</taxon>
        <taxon>Pseudomonadota</taxon>
        <taxon>Gammaproteobacteria</taxon>
        <taxon>Pseudomonadales</taxon>
        <taxon>Pseudomonadaceae</taxon>
        <taxon>Ectopseudomonas</taxon>
    </lineage>
</organism>
<evidence type="ECO:0000313" key="2">
    <source>
        <dbReference type="Proteomes" id="UP001476583"/>
    </source>
</evidence>
<dbReference type="EMBL" id="CP148074">
    <property type="protein sequence ID" value="WXL25717.1"/>
    <property type="molecule type" value="Genomic_DNA"/>
</dbReference>
<keyword evidence="2" id="KW-1185">Reference proteome</keyword>
<reference evidence="1 2" key="1">
    <citation type="submission" date="2024-03" db="EMBL/GenBank/DDBJ databases">
        <title>Complete genome of BD2.</title>
        <authorList>
            <person name="Cao G."/>
        </authorList>
    </citation>
    <scope>NUCLEOTIDE SEQUENCE [LARGE SCALE GENOMIC DNA]</scope>
    <source>
        <strain evidence="1 2">BD2</strain>
    </source>
</reference>
<accession>A0ABZ2RGL4</accession>
<protein>
    <submittedName>
        <fullName evidence="1">Uncharacterized protein</fullName>
    </submittedName>
</protein>
<dbReference type="Proteomes" id="UP001476583">
    <property type="component" value="Chromosome"/>
</dbReference>
<evidence type="ECO:0000313" key="1">
    <source>
        <dbReference type="EMBL" id="WXL25717.1"/>
    </source>
</evidence>
<sequence length="190" mass="21419">MTKVKKFILIFALFAVFYYAIGTTYSAPTQKTVTLQTEDAELSLEQPSRGEFSEVFHTNKMKKQKLFTSGNSLYSIDTETALSPQNKYAQLNKITLGSTSQSTDEEEYERADCAFIEMSTGCIVRIETGSFCGGEWSEKDDLWKFSGYESNIDILNESSLSISEKSNLLLEWDGEDNLSRCGLFKNKHGN</sequence>
<name>A0ABZ2RGL4_ECTME</name>
<proteinExistence type="predicted"/>
<gene>
    <name evidence="1" type="ORF">WG219_20870</name>
</gene>